<keyword evidence="3 4" id="KW-0732">Signal</keyword>
<accession>A0ABU4HVQ9</accession>
<dbReference type="Gene3D" id="3.40.50.2300">
    <property type="match status" value="2"/>
</dbReference>
<proteinExistence type="inferred from homology"/>
<dbReference type="PROSITE" id="PS51257">
    <property type="entry name" value="PROKAR_LIPOPROTEIN"/>
    <property type="match status" value="1"/>
</dbReference>
<evidence type="ECO:0000256" key="4">
    <source>
        <dbReference type="SAM" id="SignalP"/>
    </source>
</evidence>
<dbReference type="CDD" id="cd01536">
    <property type="entry name" value="PBP1_ABC_sugar_binding-like"/>
    <property type="match status" value="1"/>
</dbReference>
<evidence type="ECO:0000313" key="6">
    <source>
        <dbReference type="EMBL" id="MDW5597417.1"/>
    </source>
</evidence>
<feature type="domain" description="Periplasmic binding protein" evidence="5">
    <location>
        <begin position="51"/>
        <end position="279"/>
    </location>
</feature>
<dbReference type="Pfam" id="PF13407">
    <property type="entry name" value="Peripla_BP_4"/>
    <property type="match status" value="1"/>
</dbReference>
<keyword evidence="7" id="KW-1185">Reference proteome</keyword>
<feature type="chain" id="PRO_5045372045" evidence="4">
    <location>
        <begin position="30"/>
        <end position="342"/>
    </location>
</feature>
<evidence type="ECO:0000313" key="7">
    <source>
        <dbReference type="Proteomes" id="UP001284601"/>
    </source>
</evidence>
<dbReference type="Proteomes" id="UP001284601">
    <property type="component" value="Unassembled WGS sequence"/>
</dbReference>
<dbReference type="InterPro" id="IPR025997">
    <property type="entry name" value="SBP_2_dom"/>
</dbReference>
<comment type="caution">
    <text evidence="6">The sequence shown here is derived from an EMBL/GenBank/DDBJ whole genome shotgun (WGS) entry which is preliminary data.</text>
</comment>
<comment type="subcellular location">
    <subcellularLocation>
        <location evidence="1">Cell envelope</location>
    </subcellularLocation>
</comment>
<sequence length="342" mass="36201">MSSRTQSGSRVLRALTAVFAALAAAGALAACGSSTSDESGGGGSASGGVTFGFSQPYAEVPIVAAIKKQVKAIGEADGWEVLLDETQAGELQDQLAVLDTWITQRVTAMNVAAFDPSAYEATARRAVDAGIVWTTYGGRMEEGAGGVLFPPELSGEVTGRAAVEWINANDPDAEVIVLEIPTGGPQRARTDIPQRMIREQTRARIVAVQGAIEQSKGLQVTEDVLQAHPGVTVVIGHNDDGALGAAEAFRKVGKQSRERVWIVGQDGSEDALATLRRGDTFFKASAALDIQRLCEEVVGVSKRAIERAWRSGDRQEYVELAPTLLSVGDTELIDRFLATYGK</sequence>
<name>A0ABU4HVQ9_9ACTN</name>
<dbReference type="SUPFAM" id="SSF53822">
    <property type="entry name" value="Periplasmic binding protein-like I"/>
    <property type="match status" value="1"/>
</dbReference>
<comment type="similarity">
    <text evidence="2">Belongs to the bacterial solute-binding protein 2 family.</text>
</comment>
<protein>
    <submittedName>
        <fullName evidence="6">Sugar ABC transporter substrate-binding protein</fullName>
    </submittedName>
</protein>
<dbReference type="EMBL" id="JAWSTH010000087">
    <property type="protein sequence ID" value="MDW5597417.1"/>
    <property type="molecule type" value="Genomic_DNA"/>
</dbReference>
<reference evidence="6 7" key="2">
    <citation type="submission" date="2023-10" db="EMBL/GenBank/DDBJ databases">
        <authorList>
            <person name="Han X.F."/>
        </authorList>
    </citation>
    <scope>NUCLEOTIDE SEQUENCE [LARGE SCALE GENOMIC DNA]</scope>
    <source>
        <strain evidence="6 7">KCTC 39840</strain>
    </source>
</reference>
<dbReference type="RefSeq" id="WP_318599881.1">
    <property type="nucleotide sequence ID" value="NZ_JAWSTH010000087.1"/>
</dbReference>
<feature type="signal peptide" evidence="4">
    <location>
        <begin position="1"/>
        <end position="29"/>
    </location>
</feature>
<evidence type="ECO:0000256" key="1">
    <source>
        <dbReference type="ARBA" id="ARBA00004196"/>
    </source>
</evidence>
<evidence type="ECO:0000256" key="3">
    <source>
        <dbReference type="ARBA" id="ARBA00022729"/>
    </source>
</evidence>
<reference evidence="7" key="1">
    <citation type="submission" date="2023-07" db="EMBL/GenBank/DDBJ databases">
        <title>Conexibacter stalactiti sp. nov., isolated from stalactites in a lava cave and emended description of the genus Conexibacter.</title>
        <authorList>
            <person name="Lee S.D."/>
        </authorList>
    </citation>
    <scope>NUCLEOTIDE SEQUENCE [LARGE SCALE GENOMIC DNA]</scope>
    <source>
        <strain evidence="7">KCTC 39840</strain>
    </source>
</reference>
<dbReference type="InterPro" id="IPR028082">
    <property type="entry name" value="Peripla_BP_I"/>
</dbReference>
<dbReference type="PANTHER" id="PTHR46847:SF1">
    <property type="entry name" value="D-ALLOSE-BINDING PERIPLASMIC PROTEIN-RELATED"/>
    <property type="match status" value="1"/>
</dbReference>
<evidence type="ECO:0000256" key="2">
    <source>
        <dbReference type="ARBA" id="ARBA00007639"/>
    </source>
</evidence>
<evidence type="ECO:0000259" key="5">
    <source>
        <dbReference type="Pfam" id="PF13407"/>
    </source>
</evidence>
<dbReference type="PANTHER" id="PTHR46847">
    <property type="entry name" value="D-ALLOSE-BINDING PERIPLASMIC PROTEIN-RELATED"/>
    <property type="match status" value="1"/>
</dbReference>
<organism evidence="6 7">
    <name type="scientific">Conexibacter stalactiti</name>
    <dbReference type="NCBI Taxonomy" id="1940611"/>
    <lineage>
        <taxon>Bacteria</taxon>
        <taxon>Bacillati</taxon>
        <taxon>Actinomycetota</taxon>
        <taxon>Thermoleophilia</taxon>
        <taxon>Solirubrobacterales</taxon>
        <taxon>Conexibacteraceae</taxon>
        <taxon>Conexibacter</taxon>
    </lineage>
</organism>
<gene>
    <name evidence="6" type="ORF">R7226_23920</name>
</gene>